<dbReference type="EC" id="3.6.4.-" evidence="9"/>
<dbReference type="SMART" id="SM00382">
    <property type="entry name" value="AAA"/>
    <property type="match status" value="1"/>
</dbReference>
<feature type="binding site" evidence="9">
    <location>
        <position position="321"/>
    </location>
    <ligand>
        <name>DNA</name>
        <dbReference type="ChEBI" id="CHEBI:16991"/>
    </ligand>
</feature>
<keyword evidence="8 9" id="KW-0234">DNA repair</keyword>
<dbReference type="InterPro" id="IPR041445">
    <property type="entry name" value="AAA_lid_4"/>
</dbReference>
<dbReference type="InterPro" id="IPR008823">
    <property type="entry name" value="RuvB_wg_C"/>
</dbReference>
<evidence type="ECO:0000256" key="4">
    <source>
        <dbReference type="ARBA" id="ARBA00022801"/>
    </source>
</evidence>
<feature type="binding site" evidence="9">
    <location>
        <position position="26"/>
    </location>
    <ligand>
        <name>ATP</name>
        <dbReference type="ChEBI" id="CHEBI:30616"/>
    </ligand>
</feature>
<dbReference type="InterPro" id="IPR004605">
    <property type="entry name" value="DNA_helicase_Holl-junc_RuvB"/>
</dbReference>
<evidence type="ECO:0000256" key="2">
    <source>
        <dbReference type="ARBA" id="ARBA00022741"/>
    </source>
</evidence>
<keyword evidence="11" id="KW-0347">Helicase</keyword>
<dbReference type="InterPro" id="IPR008824">
    <property type="entry name" value="RuvB-like_N"/>
</dbReference>
<evidence type="ECO:0000256" key="7">
    <source>
        <dbReference type="ARBA" id="ARBA00023172"/>
    </source>
</evidence>
<proteinExistence type="inferred from homology"/>
<comment type="domain">
    <text evidence="9">Has 3 domains, the large (RuvB-L) and small ATPase (RuvB-S) domains and the C-terminal head (RuvB-H) domain. The head domain binds DNA, while the ATPase domains jointly bind ATP, ADP or are empty depending on the state of the subunit in the translocation cycle. During a single DNA translocation step the structure of each domain remains the same, but their relative positions change.</text>
</comment>
<accession>A0ABX8RAT8</accession>
<feature type="binding site" evidence="9">
    <location>
        <position position="187"/>
    </location>
    <ligand>
        <name>ATP</name>
        <dbReference type="ChEBI" id="CHEBI:30616"/>
    </ligand>
</feature>
<dbReference type="InterPro" id="IPR003593">
    <property type="entry name" value="AAA+_ATPase"/>
</dbReference>
<dbReference type="NCBIfam" id="TIGR00635">
    <property type="entry name" value="ruvB"/>
    <property type="match status" value="1"/>
</dbReference>
<name>A0ABX8RAT8_9CLOT</name>
<gene>
    <name evidence="9 11" type="primary">ruvB</name>
    <name evidence="11" type="ORF">KVH43_11270</name>
</gene>
<keyword evidence="6 9" id="KW-0238">DNA-binding</keyword>
<feature type="binding site" evidence="9">
    <location>
        <position position="316"/>
    </location>
    <ligand>
        <name>DNA</name>
        <dbReference type="ChEBI" id="CHEBI:16991"/>
    </ligand>
</feature>
<dbReference type="CDD" id="cd00009">
    <property type="entry name" value="AAA"/>
    <property type="match status" value="1"/>
</dbReference>
<dbReference type="RefSeq" id="WP_218282623.1">
    <property type="nucleotide sequence ID" value="NZ_CP078093.1"/>
</dbReference>
<feature type="binding site" evidence="9">
    <location>
        <position position="71"/>
    </location>
    <ligand>
        <name>ATP</name>
        <dbReference type="ChEBI" id="CHEBI:30616"/>
    </ligand>
</feature>
<feature type="region of interest" description="Small ATPAse domain (RuvB-S)" evidence="9">
    <location>
        <begin position="188"/>
        <end position="258"/>
    </location>
</feature>
<dbReference type="Pfam" id="PF05491">
    <property type="entry name" value="WHD_RuvB"/>
    <property type="match status" value="1"/>
</dbReference>
<keyword evidence="3 9" id="KW-0227">DNA damage</keyword>
<dbReference type="HAMAP" id="MF_00016">
    <property type="entry name" value="DNA_HJ_migration_RuvB"/>
    <property type="match status" value="1"/>
</dbReference>
<feature type="binding site" evidence="9">
    <location>
        <position position="72"/>
    </location>
    <ligand>
        <name>ATP</name>
        <dbReference type="ChEBI" id="CHEBI:30616"/>
    </ligand>
</feature>
<dbReference type="Pfam" id="PF05496">
    <property type="entry name" value="RuvB_N"/>
    <property type="match status" value="1"/>
</dbReference>
<protein>
    <recommendedName>
        <fullName evidence="9">Holliday junction branch migration complex subunit RuvB</fullName>
        <ecNumber evidence="9">3.6.4.-</ecNumber>
    </recommendedName>
</protein>
<dbReference type="GO" id="GO:0016787">
    <property type="term" value="F:hydrolase activity"/>
    <property type="evidence" value="ECO:0007669"/>
    <property type="project" value="UniProtKB-KW"/>
</dbReference>
<keyword evidence="5 9" id="KW-0067">ATP-binding</keyword>
<evidence type="ECO:0000313" key="12">
    <source>
        <dbReference type="Proteomes" id="UP000886818"/>
    </source>
</evidence>
<feature type="region of interest" description="Large ATPase domain (RuvB-L)" evidence="9">
    <location>
        <begin position="7"/>
        <end position="187"/>
    </location>
</feature>
<feature type="binding site" evidence="9">
    <location>
        <position position="297"/>
    </location>
    <ligand>
        <name>DNA</name>
        <dbReference type="ChEBI" id="CHEBI:16991"/>
    </ligand>
</feature>
<dbReference type="Pfam" id="PF17864">
    <property type="entry name" value="AAA_lid_4"/>
    <property type="match status" value="1"/>
</dbReference>
<feature type="binding site" evidence="9">
    <location>
        <position position="224"/>
    </location>
    <ligand>
        <name>ATP</name>
        <dbReference type="ChEBI" id="CHEBI:30616"/>
    </ligand>
</feature>
<comment type="caution">
    <text evidence="9">Lacks conserved residue(s) required for the propagation of feature annotation.</text>
</comment>
<evidence type="ECO:0000256" key="1">
    <source>
        <dbReference type="ARBA" id="ARBA00022490"/>
    </source>
</evidence>
<sequence length="337" mass="37366">MSYDIDANRIVTTSFRSEDMEVENSLRPKKLEDYIGQYKAKEKLKIFIDAAKIRNEPLDHVLLYGPPGLGKTTLSNIIANELGVNIRITSGPAIERQGDLAAILTNLGENDVLFIDEIHRLNRSIEEILYPAMEDYALDIVIGKGPSAKSIRLDLAKFTLIGATTRAGLLTSPLRDRFGVICKLEMYNHEDLKNIVIRSATILDVAIEHLAAAEIARRSRGTPRIANRLLKRVRDFAQVKGNGMITVEMAKSALELLEIDPLGLDSVDRNILFTIVEKFNGGPVGLDTLAASTGEERNTIEDVYEPYLLQLGFIQRTPKGRVVTKLGYAHLGLPMEG</sequence>
<feature type="binding site" evidence="9">
    <location>
        <begin position="134"/>
        <end position="136"/>
    </location>
    <ligand>
        <name>ATP</name>
        <dbReference type="ChEBI" id="CHEBI:30616"/>
    </ligand>
</feature>
<reference evidence="11" key="1">
    <citation type="submission" date="2021-07" db="EMBL/GenBank/DDBJ databases">
        <title>Complete genome sequence of Crassaminicella sp. 143-21, isolated from a deep-sea hydrothermal vent.</title>
        <authorList>
            <person name="Li X."/>
        </authorList>
    </citation>
    <scope>NUCLEOTIDE SEQUENCE</scope>
    <source>
        <strain evidence="11">143-21</strain>
    </source>
</reference>
<feature type="domain" description="AAA+ ATPase" evidence="10">
    <location>
        <begin position="57"/>
        <end position="185"/>
    </location>
</feature>
<feature type="binding site" evidence="9">
    <location>
        <position position="177"/>
    </location>
    <ligand>
        <name>ATP</name>
        <dbReference type="ChEBI" id="CHEBI:30616"/>
    </ligand>
</feature>
<evidence type="ECO:0000256" key="5">
    <source>
        <dbReference type="ARBA" id="ARBA00022840"/>
    </source>
</evidence>
<evidence type="ECO:0000256" key="8">
    <source>
        <dbReference type="ARBA" id="ARBA00023204"/>
    </source>
</evidence>
<dbReference type="NCBIfam" id="NF000868">
    <property type="entry name" value="PRK00080.1"/>
    <property type="match status" value="1"/>
</dbReference>
<evidence type="ECO:0000313" key="11">
    <source>
        <dbReference type="EMBL" id="QXM05926.1"/>
    </source>
</evidence>
<keyword evidence="4 9" id="KW-0378">Hydrolase</keyword>
<keyword evidence="12" id="KW-1185">Reference proteome</keyword>
<evidence type="ECO:0000259" key="10">
    <source>
        <dbReference type="SMART" id="SM00382"/>
    </source>
</evidence>
<comment type="function">
    <text evidence="9">The RuvA-RuvB-RuvC complex processes Holliday junction (HJ) DNA during genetic recombination and DNA repair, while the RuvA-RuvB complex plays an important role in the rescue of blocked DNA replication forks via replication fork reversal (RFR). RuvA specifically binds to HJ cruciform DNA, conferring on it an open structure. The RuvB hexamer acts as an ATP-dependent pump, pulling dsDNA into and through the RuvAB complex. RuvB forms 2 homohexamers on either side of HJ DNA bound by 1 or 2 RuvA tetramers; 4 subunits per hexamer contact DNA at a time. Coordinated motions by a converter formed by DNA-disengaged RuvB subunits stimulates ATP hydrolysis and nucleotide exchange. Immobilization of the converter enables RuvB to convert the ATP-contained energy into a lever motion, pulling 2 nucleotides of DNA out of the RuvA tetramer per ATP hydrolyzed, thus driving DNA branch migration. The RuvB motors rotate together with the DNA substrate, which together with the progressing nucleotide cycle form the mechanistic basis for DNA recombination by continuous HJ branch migration. Branch migration allows RuvC to scan DNA until it finds its consensus sequence, where it cleaves and resolves cruciform DNA.</text>
</comment>
<feature type="binding site" evidence="9">
    <location>
        <position position="73"/>
    </location>
    <ligand>
        <name>ATP</name>
        <dbReference type="ChEBI" id="CHEBI:30616"/>
    </ligand>
</feature>
<comment type="catalytic activity">
    <reaction evidence="9">
        <text>ATP + H2O = ADP + phosphate + H(+)</text>
        <dbReference type="Rhea" id="RHEA:13065"/>
        <dbReference type="ChEBI" id="CHEBI:15377"/>
        <dbReference type="ChEBI" id="CHEBI:15378"/>
        <dbReference type="ChEBI" id="CHEBI:30616"/>
        <dbReference type="ChEBI" id="CHEBI:43474"/>
        <dbReference type="ChEBI" id="CHEBI:456216"/>
    </reaction>
</comment>
<feature type="region of interest" description="Head domain (RuvB-H)" evidence="9">
    <location>
        <begin position="261"/>
        <end position="337"/>
    </location>
</feature>
<dbReference type="PANTHER" id="PTHR42848">
    <property type="match status" value="1"/>
</dbReference>
<feature type="binding site" evidence="9">
    <location>
        <position position="72"/>
    </location>
    <ligand>
        <name>Mg(2+)</name>
        <dbReference type="ChEBI" id="CHEBI:18420"/>
    </ligand>
</feature>
<comment type="subcellular location">
    <subcellularLocation>
        <location evidence="9">Cytoplasm</location>
    </subcellularLocation>
</comment>
<evidence type="ECO:0000256" key="6">
    <source>
        <dbReference type="ARBA" id="ARBA00023125"/>
    </source>
</evidence>
<keyword evidence="7 9" id="KW-0233">DNA recombination</keyword>
<feature type="binding site" evidence="9">
    <location>
        <position position="68"/>
    </location>
    <ligand>
        <name>ATP</name>
        <dbReference type="ChEBI" id="CHEBI:30616"/>
    </ligand>
</feature>
<evidence type="ECO:0000256" key="3">
    <source>
        <dbReference type="ARBA" id="ARBA00022763"/>
    </source>
</evidence>
<dbReference type="PANTHER" id="PTHR42848:SF1">
    <property type="entry name" value="HOLLIDAY JUNCTION BRANCH MIGRATION COMPLEX SUBUNIT RUVB"/>
    <property type="match status" value="1"/>
</dbReference>
<dbReference type="EMBL" id="CP078093">
    <property type="protein sequence ID" value="QXM05926.1"/>
    <property type="molecule type" value="Genomic_DNA"/>
</dbReference>
<evidence type="ECO:0000256" key="9">
    <source>
        <dbReference type="HAMAP-Rule" id="MF_00016"/>
    </source>
</evidence>
<feature type="binding site" evidence="9">
    <location>
        <position position="27"/>
    </location>
    <ligand>
        <name>ATP</name>
        <dbReference type="ChEBI" id="CHEBI:30616"/>
    </ligand>
</feature>
<comment type="similarity">
    <text evidence="9">Belongs to the RuvB family.</text>
</comment>
<keyword evidence="2 9" id="KW-0547">Nucleotide-binding</keyword>
<organism evidence="11 12">
    <name type="scientific">Crassaminicella indica</name>
    <dbReference type="NCBI Taxonomy" id="2855394"/>
    <lineage>
        <taxon>Bacteria</taxon>
        <taxon>Bacillati</taxon>
        <taxon>Bacillota</taxon>
        <taxon>Clostridia</taxon>
        <taxon>Eubacteriales</taxon>
        <taxon>Clostridiaceae</taxon>
        <taxon>Crassaminicella</taxon>
    </lineage>
</organism>
<dbReference type="Proteomes" id="UP000886818">
    <property type="component" value="Chromosome"/>
</dbReference>
<comment type="subunit">
    <text evidence="9">Homohexamer. Forms an RuvA(8)-RuvB(12)-Holliday junction (HJ) complex. HJ DNA is sandwiched between 2 RuvA tetramers; dsDNA enters through RuvA and exits via RuvB. An RuvB hexamer assembles on each DNA strand where it exits the tetramer. Each RuvB hexamer is contacted by two RuvA subunits (via domain III) on 2 adjacent RuvB subunits; this complex drives branch migration. In the full resolvosome a probable DNA-RuvA(4)-RuvB(12)-RuvC(2) complex forms which resolves the HJ.</text>
</comment>
<keyword evidence="1 9" id="KW-0963">Cytoplasm</keyword>
<dbReference type="GO" id="GO:0003678">
    <property type="term" value="F:DNA helicase activity"/>
    <property type="evidence" value="ECO:0007669"/>
    <property type="project" value="UniProtKB-EC"/>
</dbReference>